<accession>A0A813JXJ0</accession>
<dbReference type="EMBL" id="CAJNNW010027448">
    <property type="protein sequence ID" value="CAE8691475.1"/>
    <property type="molecule type" value="Genomic_DNA"/>
</dbReference>
<evidence type="ECO:0000313" key="1">
    <source>
        <dbReference type="EMBL" id="CAE8691475.1"/>
    </source>
</evidence>
<evidence type="ECO:0000313" key="2">
    <source>
        <dbReference type="Proteomes" id="UP000626109"/>
    </source>
</evidence>
<comment type="caution">
    <text evidence="1">The sequence shown here is derived from an EMBL/GenBank/DDBJ whole genome shotgun (WGS) entry which is preliminary data.</text>
</comment>
<reference evidence="1" key="1">
    <citation type="submission" date="2021-02" db="EMBL/GenBank/DDBJ databases">
        <authorList>
            <person name="Dougan E. K."/>
            <person name="Rhodes N."/>
            <person name="Thang M."/>
            <person name="Chan C."/>
        </authorList>
    </citation>
    <scope>NUCLEOTIDE SEQUENCE</scope>
</reference>
<proteinExistence type="predicted"/>
<gene>
    <name evidence="1" type="ORF">PGLA2088_LOCUS27431</name>
</gene>
<name>A0A813JXJ0_POLGL</name>
<organism evidence="1 2">
    <name type="scientific">Polarella glacialis</name>
    <name type="common">Dinoflagellate</name>
    <dbReference type="NCBI Taxonomy" id="89957"/>
    <lineage>
        <taxon>Eukaryota</taxon>
        <taxon>Sar</taxon>
        <taxon>Alveolata</taxon>
        <taxon>Dinophyceae</taxon>
        <taxon>Suessiales</taxon>
        <taxon>Suessiaceae</taxon>
        <taxon>Polarella</taxon>
    </lineage>
</organism>
<dbReference type="Proteomes" id="UP000626109">
    <property type="component" value="Unassembled WGS sequence"/>
</dbReference>
<dbReference type="AlphaFoldDB" id="A0A813JXJ0"/>
<sequence>MDVELDSVLLRCPSGSGRNAVKNGRRASVVPASVLPEVFSNAVLEKVADASEIADDASINRWLQDHGVDTATWGQGDTKDISWLSKELKGNESALESWRLPNGEMKAVRTMHVLRAKVCSRQSLERGVFCFNTWQQFGDGRKRIRNGLLSEKLSTDEVPLEDHLSDVCKRAVAEEMQRVCEATFVVDAAYGSPIEWDESYRSPIVVETQHFIGATVEMWLPDLAPSFGSQSWFPELAPRFGSQIRLKDLAMQFGCPLGVPWPSLGWPIAVFRLFSGSNFGGKGQKIRELER</sequence>
<protein>
    <submittedName>
        <fullName evidence="1">Uncharacterized protein</fullName>
    </submittedName>
</protein>